<evidence type="ECO:0000313" key="1">
    <source>
        <dbReference type="EMBL" id="BBY93631.1"/>
    </source>
</evidence>
<gene>
    <name evidence="1" type="ORF">MGALJ_33000</name>
</gene>
<proteinExistence type="predicted"/>
<keyword evidence="2" id="KW-1185">Reference proteome</keyword>
<dbReference type="EMBL" id="AP022601">
    <property type="protein sequence ID" value="BBY93631.1"/>
    <property type="molecule type" value="Genomic_DNA"/>
</dbReference>
<dbReference type="AlphaFoldDB" id="A0A9W4B3V2"/>
<accession>A0A9W4B3V2</accession>
<dbReference type="KEGG" id="mgau:MGALJ_33000"/>
<dbReference type="Proteomes" id="UP000465785">
    <property type="component" value="Chromosome"/>
</dbReference>
<reference evidence="1 2" key="1">
    <citation type="journal article" date="2019" name="Emerg. Microbes Infect.">
        <title>Comprehensive subspecies identification of 175 nontuberculous mycobacteria species based on 7547 genomic profiles.</title>
        <authorList>
            <person name="Matsumoto Y."/>
            <person name="Kinjo T."/>
            <person name="Motooka D."/>
            <person name="Nabeya D."/>
            <person name="Jung N."/>
            <person name="Uechi K."/>
            <person name="Horii T."/>
            <person name="Iida T."/>
            <person name="Fujita J."/>
            <person name="Nakamura S."/>
        </authorList>
    </citation>
    <scope>NUCLEOTIDE SEQUENCE [LARGE SCALE GENOMIC DNA]</scope>
    <source>
        <strain evidence="1 2">JCM 6399</strain>
    </source>
</reference>
<organism evidence="1 2">
    <name type="scientific">Mycobacterium gallinarum</name>
    <dbReference type="NCBI Taxonomy" id="39689"/>
    <lineage>
        <taxon>Bacteria</taxon>
        <taxon>Bacillati</taxon>
        <taxon>Actinomycetota</taxon>
        <taxon>Actinomycetes</taxon>
        <taxon>Mycobacteriales</taxon>
        <taxon>Mycobacteriaceae</taxon>
        <taxon>Mycobacterium</taxon>
    </lineage>
</organism>
<name>A0A9W4B3V2_9MYCO</name>
<protein>
    <submittedName>
        <fullName evidence="1">Uncharacterized protein</fullName>
    </submittedName>
</protein>
<sequence>MATPTVPFDYAAKQASDSLQARYFRGALADQRALTAAELIRQTRKLDAMSTRSDALAISRLRRDIRANETELRDLDRMIAALDHRFAAIWADQS</sequence>
<dbReference type="RefSeq" id="WP_163730539.1">
    <property type="nucleotide sequence ID" value="NZ_AP022601.1"/>
</dbReference>
<evidence type="ECO:0000313" key="2">
    <source>
        <dbReference type="Proteomes" id="UP000465785"/>
    </source>
</evidence>